<proteinExistence type="predicted"/>
<protein>
    <submittedName>
        <fullName evidence="2">Putative zinc-binding metallopeptidase</fullName>
    </submittedName>
</protein>
<dbReference type="Proteomes" id="UP000504724">
    <property type="component" value="Chromosome"/>
</dbReference>
<gene>
    <name evidence="2" type="ORF">HQN79_00910</name>
</gene>
<dbReference type="Pfam" id="PF15887">
    <property type="entry name" value="Peptidase_Mx"/>
    <property type="match status" value="1"/>
</dbReference>
<organism evidence="2 3">
    <name type="scientific">Thiomicrorhabdus xiamenensis</name>
    <dbReference type="NCBI Taxonomy" id="2739063"/>
    <lineage>
        <taxon>Bacteria</taxon>
        <taxon>Pseudomonadati</taxon>
        <taxon>Pseudomonadota</taxon>
        <taxon>Gammaproteobacteria</taxon>
        <taxon>Thiotrichales</taxon>
        <taxon>Piscirickettsiaceae</taxon>
        <taxon>Thiomicrorhabdus</taxon>
    </lineage>
</organism>
<accession>A0A7D4NKA2</accession>
<dbReference type="KEGG" id="txa:HQN79_00910"/>
<evidence type="ECO:0000313" key="3">
    <source>
        <dbReference type="Proteomes" id="UP000504724"/>
    </source>
</evidence>
<dbReference type="Pfam" id="PF10005">
    <property type="entry name" value="Zn_ribbon_DZR_6"/>
    <property type="match status" value="1"/>
</dbReference>
<sequence length="349" mass="41031">MKRFYCVCGEEVFFYDHVCKSCGRDLAYDPQIGTMWSGELVQNRFIAHTGDKKQSLDFSVCEHRSADVGCNWLLSNTDSNCQCIACRTTRTIPDLSHEKNLNRWFRLERCKRQLFQTLIALRLINARRPEQIANLQFDFLEDKRSNPNIDLEHVLTGHSDGLITLNAAEADEGFLHTMKEQMQERYRTLLGHFRHEIGHYFWGKLFATDDQKAKFREVFGDEREDYNEALERYYQQGKQNHWRGRYITPYASSHPHEDWAETWAHYLHIVDTLQTAQSYGLSVYDPQEHNFDHWFSEWHRVTQVMNALNRSMGVSDPYPFKVSDIVQGKLRFIDETIAAYVASIKTPPE</sequence>
<name>A0A7D4NKA2_9GAMM</name>
<dbReference type="Gene3D" id="3.40.390.70">
    <property type="match status" value="1"/>
</dbReference>
<dbReference type="AlphaFoldDB" id="A0A7D4NKA2"/>
<dbReference type="InterPro" id="IPR031321">
    <property type="entry name" value="UCP012641"/>
</dbReference>
<reference evidence="2 3" key="1">
    <citation type="submission" date="2020-05" db="EMBL/GenBank/DDBJ databases">
        <title>Thiomicrorhabdus sediminis sp.nov. and Thiomicrorhabdus xiamenensis sp.nov., novel sulfur-oxidizing bacteria isolated from coastal sediment.</title>
        <authorList>
            <person name="Liu X."/>
        </authorList>
    </citation>
    <scope>NUCLEOTIDE SEQUENCE [LARGE SCALE GENOMIC DNA]</scope>
    <source>
        <strain evidence="2 3">G2</strain>
    </source>
</reference>
<dbReference type="PIRSF" id="PIRSF012641">
    <property type="entry name" value="UCP012641"/>
    <property type="match status" value="1"/>
</dbReference>
<dbReference type="RefSeq" id="WP_173283830.1">
    <property type="nucleotide sequence ID" value="NZ_CP054020.1"/>
</dbReference>
<feature type="domain" description="Zinc-ribbon" evidence="1">
    <location>
        <begin position="4"/>
        <end position="96"/>
    </location>
</feature>
<dbReference type="InterPro" id="IPR011201">
    <property type="entry name" value="Zinc-ribbon_6_bact"/>
</dbReference>
<keyword evidence="3" id="KW-1185">Reference proteome</keyword>
<evidence type="ECO:0000259" key="1">
    <source>
        <dbReference type="Pfam" id="PF10005"/>
    </source>
</evidence>
<dbReference type="EMBL" id="CP054020">
    <property type="protein sequence ID" value="QKI88234.1"/>
    <property type="molecule type" value="Genomic_DNA"/>
</dbReference>
<evidence type="ECO:0000313" key="2">
    <source>
        <dbReference type="EMBL" id="QKI88234.1"/>
    </source>
</evidence>